<name>A0A267DF02_9PLAT</name>
<comment type="caution">
    <text evidence="3">The sequence shown here is derived from an EMBL/GenBank/DDBJ whole genome shotgun (WGS) entry which is preliminary data.</text>
</comment>
<feature type="chain" id="PRO_5012672977" evidence="2">
    <location>
        <begin position="20"/>
        <end position="107"/>
    </location>
</feature>
<accession>A0A267DF02</accession>
<feature type="signal peptide" evidence="2">
    <location>
        <begin position="1"/>
        <end position="19"/>
    </location>
</feature>
<evidence type="ECO:0000256" key="2">
    <source>
        <dbReference type="SAM" id="SignalP"/>
    </source>
</evidence>
<reference evidence="3 4" key="1">
    <citation type="submission" date="2017-06" db="EMBL/GenBank/DDBJ databases">
        <title>A platform for efficient transgenesis in Macrostomum lignano, a flatworm model organism for stem cell research.</title>
        <authorList>
            <person name="Berezikov E."/>
        </authorList>
    </citation>
    <scope>NUCLEOTIDE SEQUENCE [LARGE SCALE GENOMIC DNA]</scope>
    <source>
        <strain evidence="3">DV1</strain>
        <tissue evidence="3">Whole organism</tissue>
    </source>
</reference>
<gene>
    <name evidence="3" type="ORF">BOX15_Mlig015764g5</name>
</gene>
<dbReference type="Proteomes" id="UP000215902">
    <property type="component" value="Unassembled WGS sequence"/>
</dbReference>
<evidence type="ECO:0000256" key="1">
    <source>
        <dbReference type="SAM" id="MobiDB-lite"/>
    </source>
</evidence>
<keyword evidence="4" id="KW-1185">Reference proteome</keyword>
<sequence length="107" mass="12253">MLPVDDRLVRLLLLLTVLAGRPMQSSDLGAPSYSPPIDFDREKSRPKCILGKTAWKENCSNIRLPTKMGRLDGMRNNKEKSTTNEYSMNSDRQKCKEDFVKFPYGNK</sequence>
<dbReference type="EMBL" id="NIVC01004302">
    <property type="protein sequence ID" value="PAA47878.1"/>
    <property type="molecule type" value="Genomic_DNA"/>
</dbReference>
<protein>
    <submittedName>
        <fullName evidence="3">Uncharacterized protein</fullName>
    </submittedName>
</protein>
<feature type="region of interest" description="Disordered" evidence="1">
    <location>
        <begin position="67"/>
        <end position="92"/>
    </location>
</feature>
<evidence type="ECO:0000313" key="3">
    <source>
        <dbReference type="EMBL" id="PAA47878.1"/>
    </source>
</evidence>
<organism evidence="3 4">
    <name type="scientific">Macrostomum lignano</name>
    <dbReference type="NCBI Taxonomy" id="282301"/>
    <lineage>
        <taxon>Eukaryota</taxon>
        <taxon>Metazoa</taxon>
        <taxon>Spiralia</taxon>
        <taxon>Lophotrochozoa</taxon>
        <taxon>Platyhelminthes</taxon>
        <taxon>Rhabditophora</taxon>
        <taxon>Macrostomorpha</taxon>
        <taxon>Macrostomida</taxon>
        <taxon>Macrostomidae</taxon>
        <taxon>Macrostomum</taxon>
    </lineage>
</organism>
<evidence type="ECO:0000313" key="4">
    <source>
        <dbReference type="Proteomes" id="UP000215902"/>
    </source>
</evidence>
<keyword evidence="2" id="KW-0732">Signal</keyword>
<feature type="compositionally biased region" description="Basic and acidic residues" evidence="1">
    <location>
        <begin position="69"/>
        <end position="82"/>
    </location>
</feature>
<dbReference type="AlphaFoldDB" id="A0A267DF02"/>
<proteinExistence type="predicted"/>